<dbReference type="PANTHER" id="PTHR16263:SF4">
    <property type="entry name" value="TETRATRICOPEPTIDE REPEAT PROTEIN 38"/>
    <property type="match status" value="1"/>
</dbReference>
<keyword evidence="4" id="KW-0802">TPR repeat</keyword>
<dbReference type="EMBL" id="BNAP01000019">
    <property type="protein sequence ID" value="GHG97739.1"/>
    <property type="molecule type" value="Genomic_DNA"/>
</dbReference>
<comment type="similarity">
    <text evidence="1">Belongs to the TTC38 family.</text>
</comment>
<gene>
    <name evidence="5" type="ORF">GCM10010961_32670</name>
</gene>
<reference evidence="5" key="2">
    <citation type="submission" date="2020-09" db="EMBL/GenBank/DDBJ databases">
        <authorList>
            <person name="Sun Q."/>
            <person name="Zhou Y."/>
        </authorList>
    </citation>
    <scope>NUCLEOTIDE SEQUENCE</scope>
    <source>
        <strain evidence="5">CGMCC 1.7081</strain>
    </source>
</reference>
<evidence type="ECO:0000313" key="5">
    <source>
        <dbReference type="EMBL" id="GHG97739.1"/>
    </source>
</evidence>
<evidence type="ECO:0000256" key="2">
    <source>
        <dbReference type="ARBA" id="ARBA00019992"/>
    </source>
</evidence>
<protein>
    <recommendedName>
        <fullName evidence="2">Tetratricopeptide repeat protein 38</fullName>
    </recommendedName>
</protein>
<proteinExistence type="inferred from homology"/>
<dbReference type="AlphaFoldDB" id="A0A8J3H9K5"/>
<evidence type="ECO:0000256" key="3">
    <source>
        <dbReference type="ARBA" id="ARBA00022737"/>
    </source>
</evidence>
<dbReference type="SUPFAM" id="SSF48452">
    <property type="entry name" value="TPR-like"/>
    <property type="match status" value="1"/>
</dbReference>
<reference evidence="5" key="1">
    <citation type="journal article" date="2014" name="Int. J. Syst. Evol. Microbiol.">
        <title>Complete genome sequence of Corynebacterium casei LMG S-19264T (=DSM 44701T), isolated from a smear-ripened cheese.</title>
        <authorList>
            <consortium name="US DOE Joint Genome Institute (JGI-PGF)"/>
            <person name="Walter F."/>
            <person name="Albersmeier A."/>
            <person name="Kalinowski J."/>
            <person name="Ruckert C."/>
        </authorList>
    </citation>
    <scope>NUCLEOTIDE SEQUENCE</scope>
    <source>
        <strain evidence="5">CGMCC 1.7081</strain>
    </source>
</reference>
<organism evidence="5 6">
    <name type="scientific">Pseudodonghicola xiamenensis</name>
    <dbReference type="NCBI Taxonomy" id="337702"/>
    <lineage>
        <taxon>Bacteria</taxon>
        <taxon>Pseudomonadati</taxon>
        <taxon>Pseudomonadota</taxon>
        <taxon>Alphaproteobacteria</taxon>
        <taxon>Rhodobacterales</taxon>
        <taxon>Paracoccaceae</taxon>
        <taxon>Pseudodonghicola</taxon>
    </lineage>
</organism>
<dbReference type="Gene3D" id="1.25.40.10">
    <property type="entry name" value="Tetratricopeptide repeat domain"/>
    <property type="match status" value="1"/>
</dbReference>
<sequence>MAKDWLGNDLSTTDSTTVQAINDFSEGLLAYETKAGNVIAAAEADPGSAMANAYAALAYMFLESPEAGGLAKSYLERAEAAKGATRREAMNIAAVRAWHAGDVPGAIRIGNEIADEFAHDLPMVKLTQYHEFNLGNAPGMLRVAEKVAEVNSDLCHMHGLSAFAYEQCHLLGDAETSARRAIELKRKEPWAHHALAHVLITQGRIDEGIDFLEDVSGTWNDLNSFMLTHNWWHLCLNYISKGRYDDVLRAYDTHIWGADKSYSQDQIGAVSLLLRLELVGVDVGDRWQDVAQHMKGRTEDFVQPFLTMQYVYGLARAGAPETEAMMENLKAFVGRAPAHVQDAWINVAEPACEALVAHARGDHETVVRKMGSAISRIVEIGGSHAQRDLFEQVLLDSVIRTGRYSTAQQMLEMRRGYEPCSVPNNDKLAEVYQSLGLPREAARAQARVTRVLNEAHQGR</sequence>
<accession>A0A8J3H9K5</accession>
<dbReference type="InterPro" id="IPR033891">
    <property type="entry name" value="TTC38"/>
</dbReference>
<evidence type="ECO:0000313" key="6">
    <source>
        <dbReference type="Proteomes" id="UP000611500"/>
    </source>
</evidence>
<evidence type="ECO:0000256" key="1">
    <source>
        <dbReference type="ARBA" id="ARBA00005857"/>
    </source>
</evidence>
<dbReference type="InterPro" id="IPR011990">
    <property type="entry name" value="TPR-like_helical_dom_sf"/>
</dbReference>
<dbReference type="RefSeq" id="WP_028094946.1">
    <property type="nucleotide sequence ID" value="NZ_BNAP01000019.1"/>
</dbReference>
<keyword evidence="3" id="KW-0677">Repeat</keyword>
<comment type="caution">
    <text evidence="5">The sequence shown here is derived from an EMBL/GenBank/DDBJ whole genome shotgun (WGS) entry which is preliminary data.</text>
</comment>
<name>A0A8J3H9K5_9RHOB</name>
<keyword evidence="6" id="KW-1185">Reference proteome</keyword>
<dbReference type="Proteomes" id="UP000611500">
    <property type="component" value="Unassembled WGS sequence"/>
</dbReference>
<dbReference type="PANTHER" id="PTHR16263">
    <property type="entry name" value="TETRATRICOPEPTIDE REPEAT PROTEIN 38"/>
    <property type="match status" value="1"/>
</dbReference>
<dbReference type="CDD" id="cd05804">
    <property type="entry name" value="StaR_like"/>
    <property type="match status" value="1"/>
</dbReference>
<evidence type="ECO:0000256" key="4">
    <source>
        <dbReference type="ARBA" id="ARBA00022803"/>
    </source>
</evidence>